<dbReference type="GO" id="GO:0016491">
    <property type="term" value="F:oxidoreductase activity"/>
    <property type="evidence" value="ECO:0007669"/>
    <property type="project" value="InterPro"/>
</dbReference>
<proteinExistence type="predicted"/>
<dbReference type="PANTHER" id="PTHR33746:SF4">
    <property type="entry name" value="RUBRERYTHRIN"/>
    <property type="match status" value="1"/>
</dbReference>
<evidence type="ECO:0000313" key="6">
    <source>
        <dbReference type="Proteomes" id="UP000319783"/>
    </source>
</evidence>
<name>A0A533QC79_9BACT</name>
<feature type="domain" description="Ferritin-like diiron" evidence="4">
    <location>
        <begin position="1"/>
        <end position="143"/>
    </location>
</feature>
<dbReference type="CDD" id="cd01041">
    <property type="entry name" value="Rubrerythrin"/>
    <property type="match status" value="1"/>
</dbReference>
<accession>A0A533QC79</accession>
<dbReference type="InterPro" id="IPR009078">
    <property type="entry name" value="Ferritin-like_SF"/>
</dbReference>
<dbReference type="SUPFAM" id="SSF57802">
    <property type="entry name" value="Rubredoxin-like"/>
    <property type="match status" value="1"/>
</dbReference>
<keyword evidence="1" id="KW-0813">Transport</keyword>
<dbReference type="Gene3D" id="1.20.1260.10">
    <property type="match status" value="1"/>
</dbReference>
<dbReference type="InterPro" id="IPR012347">
    <property type="entry name" value="Ferritin-like"/>
</dbReference>
<dbReference type="PROSITE" id="PS50905">
    <property type="entry name" value="FERRITIN_LIKE"/>
    <property type="match status" value="1"/>
</dbReference>
<dbReference type="PROSITE" id="PS50903">
    <property type="entry name" value="RUBREDOXIN_LIKE"/>
    <property type="match status" value="1"/>
</dbReference>
<dbReference type="InterPro" id="IPR052753">
    <property type="entry name" value="Rbr2/Nigerythrin"/>
</dbReference>
<dbReference type="EMBL" id="SULG01000022">
    <property type="protein sequence ID" value="TLD42334.1"/>
    <property type="molecule type" value="Genomic_DNA"/>
</dbReference>
<dbReference type="SUPFAM" id="SSF47240">
    <property type="entry name" value="Ferritin-like"/>
    <property type="match status" value="1"/>
</dbReference>
<comment type="caution">
    <text evidence="5">The sequence shown here is derived from an EMBL/GenBank/DDBJ whole genome shotgun (WGS) entry which is preliminary data.</text>
</comment>
<dbReference type="Proteomes" id="UP000319783">
    <property type="component" value="Unassembled WGS sequence"/>
</dbReference>
<dbReference type="InterPro" id="IPR009040">
    <property type="entry name" value="Ferritin-like_diiron"/>
</dbReference>
<sequence length="182" mass="20515">MKQMTEQNLINAFGGESQAHMRYLHFADQADKENLPNTARLFRAISYAEFVHAGDHYRELVHLEGGFVANSMATFGPGDTKKNIRLAIMGENYEITEMYPTYIEVAKFQGEKGAERSFQWAYGTEKMHKALFEKAKEDVDRNSDVALGPIQVCSVCGYTLEGEAPDICPLCEAKKEAFIAFR</sequence>
<evidence type="ECO:0000256" key="2">
    <source>
        <dbReference type="ARBA" id="ARBA00022982"/>
    </source>
</evidence>
<dbReference type="InterPro" id="IPR024934">
    <property type="entry name" value="Rubredoxin-like_dom"/>
</dbReference>
<dbReference type="PANTHER" id="PTHR33746">
    <property type="entry name" value="RUBRERYTHRIN"/>
    <property type="match status" value="1"/>
</dbReference>
<gene>
    <name evidence="5" type="ORF">JETT_1366</name>
</gene>
<dbReference type="GO" id="GO:0005506">
    <property type="term" value="F:iron ion binding"/>
    <property type="evidence" value="ECO:0007669"/>
    <property type="project" value="InterPro"/>
</dbReference>
<dbReference type="InterPro" id="IPR048574">
    <property type="entry name" value="RUBY_RBDX"/>
</dbReference>
<dbReference type="Gene3D" id="2.20.28.10">
    <property type="match status" value="1"/>
</dbReference>
<keyword evidence="2" id="KW-0249">Electron transport</keyword>
<dbReference type="InterPro" id="IPR003251">
    <property type="entry name" value="Rr_diiron-bd_dom"/>
</dbReference>
<dbReference type="AlphaFoldDB" id="A0A533QC79"/>
<dbReference type="Pfam" id="PF21349">
    <property type="entry name" value="RUBY_RBDX"/>
    <property type="match status" value="1"/>
</dbReference>
<dbReference type="CDD" id="cd00729">
    <property type="entry name" value="rubredoxin_SM"/>
    <property type="match status" value="1"/>
</dbReference>
<evidence type="ECO:0000256" key="1">
    <source>
        <dbReference type="ARBA" id="ARBA00022448"/>
    </source>
</evidence>
<feature type="domain" description="Rubredoxin-like" evidence="3">
    <location>
        <begin position="148"/>
        <end position="181"/>
    </location>
</feature>
<dbReference type="Pfam" id="PF02915">
    <property type="entry name" value="Rubrerythrin"/>
    <property type="match status" value="1"/>
</dbReference>
<evidence type="ECO:0000259" key="3">
    <source>
        <dbReference type="PROSITE" id="PS50903"/>
    </source>
</evidence>
<organism evidence="5 6">
    <name type="scientific">Candidatus Jettenia ecosi</name>
    <dbReference type="NCBI Taxonomy" id="2494326"/>
    <lineage>
        <taxon>Bacteria</taxon>
        <taxon>Pseudomonadati</taxon>
        <taxon>Planctomycetota</taxon>
        <taxon>Candidatus Brocadiia</taxon>
        <taxon>Candidatus Brocadiales</taxon>
        <taxon>Candidatus Brocadiaceae</taxon>
        <taxon>Candidatus Jettenia</taxon>
    </lineage>
</organism>
<evidence type="ECO:0000313" key="5">
    <source>
        <dbReference type="EMBL" id="TLD42334.1"/>
    </source>
</evidence>
<evidence type="ECO:0000259" key="4">
    <source>
        <dbReference type="PROSITE" id="PS50905"/>
    </source>
</evidence>
<protein>
    <submittedName>
        <fullName evidence="5">Rubrerythrin</fullName>
    </submittedName>
</protein>
<reference evidence="5 6" key="1">
    <citation type="submission" date="2019-04" db="EMBL/GenBank/DDBJ databases">
        <title>Genome of a novel bacterium Candidatus Jettenia ecosi reconstructed from metagenome of an anammox bioreactor.</title>
        <authorList>
            <person name="Mardanov A.V."/>
            <person name="Beletsky A.V."/>
            <person name="Ravin N.V."/>
            <person name="Botchkova E.A."/>
            <person name="Litti Y.V."/>
            <person name="Nozhevnikova A.N."/>
        </authorList>
    </citation>
    <scope>NUCLEOTIDE SEQUENCE [LARGE SCALE GENOMIC DNA]</scope>
    <source>
        <strain evidence="5">J2</strain>
    </source>
</reference>